<dbReference type="Gene3D" id="1.20.1260.20">
    <property type="entry name" value="PPE superfamily"/>
    <property type="match status" value="1"/>
</dbReference>
<evidence type="ECO:0000313" key="3">
    <source>
        <dbReference type="Proteomes" id="UP001152755"/>
    </source>
</evidence>
<protein>
    <recommendedName>
        <fullName evidence="4">PPE family domain-containing protein</fullName>
    </recommendedName>
</protein>
<feature type="compositionally biased region" description="Gly residues" evidence="1">
    <location>
        <begin position="232"/>
        <end position="266"/>
    </location>
</feature>
<feature type="region of interest" description="Disordered" evidence="1">
    <location>
        <begin position="409"/>
        <end position="441"/>
    </location>
</feature>
<keyword evidence="3" id="KW-1185">Reference proteome</keyword>
<proteinExistence type="predicted"/>
<evidence type="ECO:0000256" key="1">
    <source>
        <dbReference type="SAM" id="MobiDB-lite"/>
    </source>
</evidence>
<dbReference type="InterPro" id="IPR038332">
    <property type="entry name" value="PPE_sf"/>
</dbReference>
<evidence type="ECO:0000313" key="2">
    <source>
        <dbReference type="EMBL" id="MDG3015852.1"/>
    </source>
</evidence>
<dbReference type="Proteomes" id="UP001152755">
    <property type="component" value="Unassembled WGS sequence"/>
</dbReference>
<gene>
    <name evidence="2" type="ORF">NVS88_14920</name>
</gene>
<organism evidence="2 3">
    <name type="scientific">Speluncibacter jeojiensis</name>
    <dbReference type="NCBI Taxonomy" id="2710754"/>
    <lineage>
        <taxon>Bacteria</taxon>
        <taxon>Bacillati</taxon>
        <taxon>Actinomycetota</taxon>
        <taxon>Actinomycetes</taxon>
        <taxon>Mycobacteriales</taxon>
        <taxon>Speluncibacteraceae</taxon>
        <taxon>Speluncibacter</taxon>
    </lineage>
</organism>
<feature type="region of interest" description="Disordered" evidence="1">
    <location>
        <begin position="1"/>
        <end position="26"/>
    </location>
</feature>
<feature type="compositionally biased region" description="Low complexity" evidence="1">
    <location>
        <begin position="267"/>
        <end position="311"/>
    </location>
</feature>
<dbReference type="AlphaFoldDB" id="A0A9X4M4B3"/>
<dbReference type="RefSeq" id="WP_277833387.1">
    <property type="nucleotide sequence ID" value="NZ_JAAIVF010000004.1"/>
</dbReference>
<comment type="caution">
    <text evidence="2">The sequence shown here is derived from an EMBL/GenBank/DDBJ whole genome shotgun (WGS) entry which is preliminary data.</text>
</comment>
<feature type="region of interest" description="Disordered" evidence="1">
    <location>
        <begin position="215"/>
        <end position="336"/>
    </location>
</feature>
<evidence type="ECO:0008006" key="4">
    <source>
        <dbReference type="Google" id="ProtNLM"/>
    </source>
</evidence>
<dbReference type="EMBL" id="JANRHA010000010">
    <property type="protein sequence ID" value="MDG3015852.1"/>
    <property type="molecule type" value="Genomic_DNA"/>
</dbReference>
<sequence length="470" mass="45053">MTDFDVCEVPKQQAGETSTQARGSYDDEMGQYRARQAYAEQHHQAGFEPRAITAMDPFNSWTAQQIYDKVTVLQTGAMHDVAQEWGSIGADLHNSVFTMGQDAKAAIEGQWTGTAAEAALAGISAHAADANRLGDDFDMIKIKAETTATAIDATKPAIPNPALLGPAPDPLALAGLGLKQWNTAQQEATIEARMAMNSVYAPAMYEADISVPKIAQPTDPVDGPPASAPAAFGGGGATGGSLGGPLPGVVGGGGGGQAPDGGGAAGGQSPMSGDGSAVGSVPGSPGAGSGDATASATGSPFGSPSDSGSFGQPASTASAGLSPVSPDGFGAGGTGLGGSGMGGSGFGGAGGGGGSVGGFGSIGGGGGLGGVSGGFGGAMMPPLSGSGGSGSVGGGAGRVGVVGESAVSGVGTAPARGATKSSTTAMPHGARSGGGDDDEEYRPATYLVSIDNGNKLIGELPMVVPPVIGG</sequence>
<dbReference type="SUPFAM" id="SSF140459">
    <property type="entry name" value="PE/PPE dimer-like"/>
    <property type="match status" value="1"/>
</dbReference>
<accession>A0A9X4M4B3</accession>
<name>A0A9X4M4B3_9ACTN</name>
<reference evidence="2" key="1">
    <citation type="submission" date="2022-08" db="EMBL/GenBank/DDBJ databases">
        <title>Genome analysis of Corynebacteriales strain.</title>
        <authorList>
            <person name="Lee S.D."/>
        </authorList>
    </citation>
    <scope>NUCLEOTIDE SEQUENCE</scope>
    <source>
        <strain evidence="2">D3-21</strain>
    </source>
</reference>